<evidence type="ECO:0000313" key="1">
    <source>
        <dbReference type="EMBL" id="SEM56234.1"/>
    </source>
</evidence>
<sequence length="142" mass="16345">MEYIKKYIVKEEHTDWQGNMEGLYYPYYLEDCRHAYIKEILCFDFEEEARNGISMVLSNYRIQILRSLKGGSNLSVSCTVFRDKSASTLLHFKQMITLRGKIVTLGLFSSTCTPSNGGRSFLPPSLNRLLSRVPLLETLSNF</sequence>
<protein>
    <submittedName>
        <fullName evidence="1">Acyl-CoA thioester hydrolase</fullName>
    </submittedName>
</protein>
<gene>
    <name evidence="1" type="ORF">SAMN05661044_05499</name>
</gene>
<reference evidence="2" key="1">
    <citation type="submission" date="2016-10" db="EMBL/GenBank/DDBJ databases">
        <authorList>
            <person name="Varghese N."/>
            <person name="Submissions S."/>
        </authorList>
    </citation>
    <scope>NUCLEOTIDE SEQUENCE [LARGE SCALE GENOMIC DNA]</scope>
    <source>
        <strain evidence="2">DSM 18733</strain>
    </source>
</reference>
<dbReference type="STRING" id="407022.SAMN05661044_05499"/>
<dbReference type="AlphaFoldDB" id="A0A1H7ZE01"/>
<organism evidence="1 2">
    <name type="scientific">Olivibacter domesticus</name>
    <name type="common">Pseudosphingobacterium domesticum</name>
    <dbReference type="NCBI Taxonomy" id="407022"/>
    <lineage>
        <taxon>Bacteria</taxon>
        <taxon>Pseudomonadati</taxon>
        <taxon>Bacteroidota</taxon>
        <taxon>Sphingobacteriia</taxon>
        <taxon>Sphingobacteriales</taxon>
        <taxon>Sphingobacteriaceae</taxon>
        <taxon>Olivibacter</taxon>
    </lineage>
</organism>
<name>A0A1H7ZE01_OLID1</name>
<proteinExistence type="predicted"/>
<accession>A0A1H7ZE01</accession>
<dbReference type="SUPFAM" id="SSF54637">
    <property type="entry name" value="Thioesterase/thiol ester dehydrase-isomerase"/>
    <property type="match status" value="1"/>
</dbReference>
<keyword evidence="2" id="KW-1185">Reference proteome</keyword>
<dbReference type="Gene3D" id="3.10.129.10">
    <property type="entry name" value="Hotdog Thioesterase"/>
    <property type="match status" value="1"/>
</dbReference>
<dbReference type="OrthoDB" id="9799036at2"/>
<dbReference type="GO" id="GO:0016787">
    <property type="term" value="F:hydrolase activity"/>
    <property type="evidence" value="ECO:0007669"/>
    <property type="project" value="UniProtKB-KW"/>
</dbReference>
<evidence type="ECO:0000313" key="2">
    <source>
        <dbReference type="Proteomes" id="UP000199421"/>
    </source>
</evidence>
<dbReference type="Proteomes" id="UP000199421">
    <property type="component" value="Unassembled WGS sequence"/>
</dbReference>
<dbReference type="EMBL" id="FOAF01000016">
    <property type="protein sequence ID" value="SEM56234.1"/>
    <property type="molecule type" value="Genomic_DNA"/>
</dbReference>
<dbReference type="InterPro" id="IPR029069">
    <property type="entry name" value="HotDog_dom_sf"/>
</dbReference>
<keyword evidence="1" id="KW-0378">Hydrolase</keyword>